<dbReference type="Gene3D" id="3.40.190.170">
    <property type="entry name" value="Bacterial extracellular solute-binding protein, family 7"/>
    <property type="match status" value="1"/>
</dbReference>
<dbReference type="Proteomes" id="UP000182284">
    <property type="component" value="Unassembled WGS sequence"/>
</dbReference>
<proteinExistence type="predicted"/>
<dbReference type="GO" id="GO:0055085">
    <property type="term" value="P:transmembrane transport"/>
    <property type="evidence" value="ECO:0007669"/>
    <property type="project" value="InterPro"/>
</dbReference>
<accession>A0A1G7SIP2</accession>
<dbReference type="EMBL" id="FNBL01000014">
    <property type="protein sequence ID" value="SDG22299.1"/>
    <property type="molecule type" value="Genomic_DNA"/>
</dbReference>
<dbReference type="RefSeq" id="WP_083351884.1">
    <property type="nucleotide sequence ID" value="NZ_FNBL01000014.1"/>
</dbReference>
<dbReference type="PANTHER" id="PTHR33376">
    <property type="match status" value="1"/>
</dbReference>
<dbReference type="AlphaFoldDB" id="A0A1G7SIP2"/>
<keyword evidence="2 4" id="KW-0732">Signal</keyword>
<dbReference type="OrthoDB" id="6139617at2"/>
<sequence>MQSKITLIKRLAACVAAATLLAAPMDAEEVTLRGVTCFPIGAPPGVPFEEMVKEINEKGKGVVQINLLGGAPAIGSPFQVAERMAQGAYDIAGCPEAFFGNLVPEAPVLRLQEKTFAELRENGGIDYFQELMNAKGAYFVGRHHDDGPFNLFLGEGKAIDKADLTGLNLRVSPVYTAFFKALGATVQRSSMPEVYTLMESGAVDGYGWSVRGVSPSWYPVTKYRVEPGVYRASIHTIANLNRWNALSDDARAIINDVVIGAETRMEGSGEYAQKLDEETRKSLEENGIETITLEGAEAEKWIMIARDSAWDEFIEQNPETGPKLKELFTNGQ</sequence>
<comment type="subcellular location">
    <subcellularLocation>
        <location evidence="1">Periplasm</location>
    </subcellularLocation>
</comment>
<evidence type="ECO:0000313" key="5">
    <source>
        <dbReference type="EMBL" id="SDG22299.1"/>
    </source>
</evidence>
<feature type="chain" id="PRO_5010377372" evidence="4">
    <location>
        <begin position="28"/>
        <end position="332"/>
    </location>
</feature>
<evidence type="ECO:0000256" key="4">
    <source>
        <dbReference type="SAM" id="SignalP"/>
    </source>
</evidence>
<dbReference type="NCBIfam" id="NF037995">
    <property type="entry name" value="TRAP_S1"/>
    <property type="match status" value="1"/>
</dbReference>
<dbReference type="InterPro" id="IPR038404">
    <property type="entry name" value="TRAP_DctP_sf"/>
</dbReference>
<feature type="signal peptide" evidence="4">
    <location>
        <begin position="1"/>
        <end position="27"/>
    </location>
</feature>
<evidence type="ECO:0000256" key="2">
    <source>
        <dbReference type="ARBA" id="ARBA00022729"/>
    </source>
</evidence>
<name>A0A1G7SIP2_9RHOB</name>
<dbReference type="PANTHER" id="PTHR33376:SF5">
    <property type="entry name" value="EXTRACYTOPLASMIC SOLUTE RECEPTOR PROTEIN"/>
    <property type="match status" value="1"/>
</dbReference>
<reference evidence="5 6" key="1">
    <citation type="submission" date="2016-10" db="EMBL/GenBank/DDBJ databases">
        <authorList>
            <person name="de Groot N.N."/>
        </authorList>
    </citation>
    <scope>NUCLEOTIDE SEQUENCE [LARGE SCALE GENOMIC DNA]</scope>
    <source>
        <strain evidence="5 6">DSM 27375</strain>
    </source>
</reference>
<evidence type="ECO:0000256" key="1">
    <source>
        <dbReference type="ARBA" id="ARBA00004418"/>
    </source>
</evidence>
<protein>
    <submittedName>
        <fullName evidence="5">TRAP-type C4-dicarboxylate transport system, substrate-binding protein</fullName>
    </submittedName>
</protein>
<keyword evidence="3" id="KW-0574">Periplasm</keyword>
<evidence type="ECO:0000256" key="3">
    <source>
        <dbReference type="ARBA" id="ARBA00022764"/>
    </source>
</evidence>
<dbReference type="InterPro" id="IPR018389">
    <property type="entry name" value="DctP_fam"/>
</dbReference>
<dbReference type="GO" id="GO:0042597">
    <property type="term" value="C:periplasmic space"/>
    <property type="evidence" value="ECO:0007669"/>
    <property type="project" value="UniProtKB-SubCell"/>
</dbReference>
<evidence type="ECO:0000313" key="6">
    <source>
        <dbReference type="Proteomes" id="UP000182284"/>
    </source>
</evidence>
<organism evidence="5 6">
    <name type="scientific">Celeribacter baekdonensis</name>
    <dbReference type="NCBI Taxonomy" id="875171"/>
    <lineage>
        <taxon>Bacteria</taxon>
        <taxon>Pseudomonadati</taxon>
        <taxon>Pseudomonadota</taxon>
        <taxon>Alphaproteobacteria</taxon>
        <taxon>Rhodobacterales</taxon>
        <taxon>Roseobacteraceae</taxon>
        <taxon>Celeribacter</taxon>
    </lineage>
</organism>
<dbReference type="Pfam" id="PF03480">
    <property type="entry name" value="DctP"/>
    <property type="match status" value="1"/>
</dbReference>
<gene>
    <name evidence="5" type="ORF">SAMN04488117_11440</name>
</gene>